<dbReference type="CDD" id="cd06223">
    <property type="entry name" value="PRTases_typeI"/>
    <property type="match status" value="1"/>
</dbReference>
<comment type="subunit">
    <text evidence="17">Homodimer; dimerization is required for enzymatic activity.</text>
</comment>
<protein>
    <recommendedName>
        <fullName evidence="7">Uridine 5'-monophosphate synthase</fullName>
        <ecNumber evidence="5">2.4.2.10</ecNumber>
        <ecNumber evidence="6">4.1.1.23</ecNumber>
    </recommendedName>
</protein>
<dbReference type="FunFam" id="3.20.20.70:FF:000092">
    <property type="entry name" value="Uridine monophosphate synthetase"/>
    <property type="match status" value="1"/>
</dbReference>
<dbReference type="UniPathway" id="UPA00070">
    <property type="reaction ID" value="UER00119"/>
</dbReference>
<dbReference type="EC" id="2.4.2.10" evidence="5"/>
<dbReference type="GO" id="GO:0006207">
    <property type="term" value="P:'de novo' pyrimidine nucleobase biosynthetic process"/>
    <property type="evidence" value="ECO:0007669"/>
    <property type="project" value="InterPro"/>
</dbReference>
<evidence type="ECO:0000256" key="16">
    <source>
        <dbReference type="ARBA" id="ARBA00060327"/>
    </source>
</evidence>
<feature type="binding site" evidence="19">
    <location>
        <position position="370"/>
    </location>
    <ligand>
        <name>substrate</name>
    </ligand>
</feature>
<evidence type="ECO:0000256" key="18">
    <source>
        <dbReference type="PIRSR" id="PIRSR614732-1"/>
    </source>
</evidence>
<sequence>MRQADKMSDRVEKLMLDLFDIEAVKFGDFTLKSGIQSPIYFDLRVIVSYPVIMNEVAELLWETTKTSGAKFATVCGVPYTALPLATLMSAHHDVPMLIRRKEAKDYGTKKMIEGKFEPGSSCLIVEDVVTSGSSVKETAESLESVGLVVTDAVVLLDREQGGKQKLREAGIALQSICGTSQLLRILRKHEKIPESVAEQVRDFVRNNTFPPSQEPPVKKSRKILSYRERGDLCQHPVAKQLFGIMESKKSNLAVSADLCTTAQILKLADEVGPHICMLKTHVDIISDFSAEFVQSLTELANRHEFLIFEDRKFADIGSTVQHQYRDGLFQIADWAHLINAHSLPGAGVLEGLKQVGLGKQRACLLIAEMSSQGNLATGEYTKATVKMAEEHQDFVVGFISQSQLSDNPAFIHMTPGVQLSGLGDGLGQQYVSPWDAVVTRRADVIIVGRGVYKDPDPATAAQSYQTAAFQAYQHRLTN</sequence>
<dbReference type="InterPro" id="IPR014732">
    <property type="entry name" value="OMPdecase"/>
</dbReference>
<evidence type="ECO:0000313" key="22">
    <source>
        <dbReference type="Proteomes" id="UP000838412"/>
    </source>
</evidence>
<dbReference type="InterPro" id="IPR018089">
    <property type="entry name" value="OMPdecase_AS"/>
</dbReference>
<comment type="catalytic activity">
    <reaction evidence="15">
        <text>orotidine 5'-phosphate + diphosphate = orotate + 5-phospho-alpha-D-ribose 1-diphosphate</text>
        <dbReference type="Rhea" id="RHEA:10380"/>
        <dbReference type="ChEBI" id="CHEBI:30839"/>
        <dbReference type="ChEBI" id="CHEBI:33019"/>
        <dbReference type="ChEBI" id="CHEBI:57538"/>
        <dbReference type="ChEBI" id="CHEBI:58017"/>
        <dbReference type="EC" id="2.4.2.10"/>
    </reaction>
    <physiologicalReaction direction="right-to-left" evidence="15">
        <dbReference type="Rhea" id="RHEA:10382"/>
    </physiologicalReaction>
</comment>
<reference evidence="21" key="1">
    <citation type="submission" date="2022-01" db="EMBL/GenBank/DDBJ databases">
        <authorList>
            <person name="Braso-Vives M."/>
        </authorList>
    </citation>
    <scope>NUCLEOTIDE SEQUENCE</scope>
</reference>
<dbReference type="EC" id="4.1.1.23" evidence="6"/>
<feature type="binding site" evidence="19">
    <location>
        <position position="448"/>
    </location>
    <ligand>
        <name>substrate</name>
    </ligand>
</feature>
<dbReference type="InterPro" id="IPR013785">
    <property type="entry name" value="Aldolase_TIM"/>
</dbReference>
<dbReference type="OrthoDB" id="10263753at2759"/>
<feature type="active site" description="For OMPdecase activity" evidence="18">
    <location>
        <position position="310"/>
    </location>
</feature>
<keyword evidence="8" id="KW-0328">Glycosyltransferase</keyword>
<dbReference type="Gene3D" id="3.40.50.2020">
    <property type="match status" value="1"/>
</dbReference>
<dbReference type="EMBL" id="OV696688">
    <property type="protein sequence ID" value="CAH1256099.1"/>
    <property type="molecule type" value="Genomic_DNA"/>
</dbReference>
<dbReference type="HAMAP" id="MF_01208">
    <property type="entry name" value="PyrE"/>
    <property type="match status" value="1"/>
</dbReference>
<dbReference type="InterPro" id="IPR000836">
    <property type="entry name" value="PRTase_dom"/>
</dbReference>
<name>A0A8K0EP14_BRALA</name>
<feature type="binding site" evidence="19">
    <location>
        <position position="257"/>
    </location>
    <ligand>
        <name>substrate</name>
    </ligand>
</feature>
<evidence type="ECO:0000256" key="12">
    <source>
        <dbReference type="ARBA" id="ARBA00023239"/>
    </source>
</evidence>
<dbReference type="SMART" id="SM00934">
    <property type="entry name" value="OMPdecase"/>
    <property type="match status" value="1"/>
</dbReference>
<dbReference type="SUPFAM" id="SSF51366">
    <property type="entry name" value="Ribulose-phoshate binding barrel"/>
    <property type="match status" value="1"/>
</dbReference>
<comment type="similarity">
    <text evidence="4">In the C-terminal section; belongs to the OMP decarboxylase family.</text>
</comment>
<feature type="binding site" evidence="19">
    <location>
        <position position="449"/>
    </location>
    <ligand>
        <name>substrate</name>
    </ligand>
</feature>
<keyword evidence="9" id="KW-0808">Transferase</keyword>
<dbReference type="PROSITE" id="PS00156">
    <property type="entry name" value="OMPDECASE"/>
    <property type="match status" value="1"/>
</dbReference>
<keyword evidence="22" id="KW-1185">Reference proteome</keyword>
<dbReference type="NCBIfam" id="TIGR00336">
    <property type="entry name" value="pyrE"/>
    <property type="match status" value="1"/>
</dbReference>
<dbReference type="Proteomes" id="UP000838412">
    <property type="component" value="Chromosome 3"/>
</dbReference>
<dbReference type="InterPro" id="IPR004467">
    <property type="entry name" value="Or_phspho_trans_dom"/>
</dbReference>
<dbReference type="PANTHER" id="PTHR19278">
    <property type="entry name" value="OROTATE PHOSPHORIBOSYLTRANSFERASE"/>
    <property type="match status" value="1"/>
</dbReference>
<gene>
    <name evidence="21" type="primary">UMPS</name>
    <name evidence="21" type="ORF">BLAG_LOCUS14643</name>
</gene>
<comment type="pathway">
    <text evidence="1">Pyrimidine metabolism; UMP biosynthesis via de novo pathway; UMP from orotate: step 2/2.</text>
</comment>
<evidence type="ECO:0000313" key="21">
    <source>
        <dbReference type="EMBL" id="CAH1256099.1"/>
    </source>
</evidence>
<keyword evidence="12" id="KW-0456">Lyase</keyword>
<evidence type="ECO:0000256" key="1">
    <source>
        <dbReference type="ARBA" id="ARBA00004861"/>
    </source>
</evidence>
<evidence type="ECO:0000256" key="9">
    <source>
        <dbReference type="ARBA" id="ARBA00022679"/>
    </source>
</evidence>
<evidence type="ECO:0000256" key="3">
    <source>
        <dbReference type="ARBA" id="ARBA00006221"/>
    </source>
</evidence>
<evidence type="ECO:0000256" key="11">
    <source>
        <dbReference type="ARBA" id="ARBA00022975"/>
    </source>
</evidence>
<dbReference type="CDD" id="cd04725">
    <property type="entry name" value="OMP_decarboxylase_like"/>
    <property type="match status" value="1"/>
</dbReference>
<evidence type="ECO:0000256" key="17">
    <source>
        <dbReference type="ARBA" id="ARBA00063898"/>
    </source>
</evidence>
<dbReference type="NCBIfam" id="TIGR01740">
    <property type="entry name" value="pyrF"/>
    <property type="match status" value="1"/>
</dbReference>
<comment type="catalytic activity">
    <reaction evidence="14">
        <text>orotidine 5'-phosphate + H(+) = UMP + CO2</text>
        <dbReference type="Rhea" id="RHEA:11596"/>
        <dbReference type="ChEBI" id="CHEBI:15378"/>
        <dbReference type="ChEBI" id="CHEBI:16526"/>
        <dbReference type="ChEBI" id="CHEBI:57538"/>
        <dbReference type="ChEBI" id="CHEBI:57865"/>
        <dbReference type="EC" id="4.1.1.23"/>
    </reaction>
    <physiologicalReaction direction="left-to-right" evidence="14">
        <dbReference type="Rhea" id="RHEA:11597"/>
    </physiologicalReaction>
</comment>
<dbReference type="Pfam" id="PF00156">
    <property type="entry name" value="Pribosyltran"/>
    <property type="match status" value="1"/>
</dbReference>
<comment type="similarity">
    <text evidence="3">In the N-terminal section; belongs to the purine/pyrimidine phosphoribosyltransferase family.</text>
</comment>
<comment type="function">
    <text evidence="16">Bifunctional enzyme catalyzing the last two steps of de novo pyrimidine biosynthesis, orotate phosphoribosyltransferase (OPRT), which converts orotate to orotidine-5'-monophosphate (OMP), and orotidine-5'-monophosphate decarboxylase (ODC), the terminal enzymatic reaction that decarboxylates OMP to uridine monophosphate (UMP).</text>
</comment>
<accession>A0A8K0EP14</accession>
<dbReference type="SUPFAM" id="SSF53271">
    <property type="entry name" value="PRTase-like"/>
    <property type="match status" value="1"/>
</dbReference>
<feature type="active site" description="For OMPdecase activity" evidence="18">
    <location>
        <position position="312"/>
    </location>
</feature>
<evidence type="ECO:0000256" key="8">
    <source>
        <dbReference type="ARBA" id="ARBA00022676"/>
    </source>
</evidence>
<feature type="binding site" evidence="19">
    <location>
        <position position="428"/>
    </location>
    <ligand>
        <name>substrate</name>
    </ligand>
</feature>
<dbReference type="GO" id="GO:0044205">
    <property type="term" value="P:'de novo' UMP biosynthetic process"/>
    <property type="evidence" value="ECO:0007669"/>
    <property type="project" value="UniProtKB-UniPathway"/>
</dbReference>
<dbReference type="InterPro" id="IPR011060">
    <property type="entry name" value="RibuloseP-bd_barrel"/>
</dbReference>
<evidence type="ECO:0000256" key="15">
    <source>
        <dbReference type="ARBA" id="ARBA00051700"/>
    </source>
</evidence>
<feature type="active site" description="For OMPdecase activity" evidence="18">
    <location>
        <position position="315"/>
    </location>
</feature>
<dbReference type="GO" id="GO:0004588">
    <property type="term" value="F:orotate phosphoribosyltransferase activity"/>
    <property type="evidence" value="ECO:0007669"/>
    <property type="project" value="UniProtKB-EC"/>
</dbReference>
<feature type="domain" description="Orotidine 5'-phosphate decarboxylase" evidence="20">
    <location>
        <begin position="251"/>
        <end position="464"/>
    </location>
</feature>
<evidence type="ECO:0000256" key="7">
    <source>
        <dbReference type="ARBA" id="ARBA00015047"/>
    </source>
</evidence>
<dbReference type="InterPro" id="IPR023031">
    <property type="entry name" value="OPRT"/>
</dbReference>
<evidence type="ECO:0000256" key="14">
    <source>
        <dbReference type="ARBA" id="ARBA00051583"/>
    </source>
</evidence>
<evidence type="ECO:0000259" key="20">
    <source>
        <dbReference type="SMART" id="SM00934"/>
    </source>
</evidence>
<evidence type="ECO:0000256" key="2">
    <source>
        <dbReference type="ARBA" id="ARBA00004889"/>
    </source>
</evidence>
<dbReference type="InterPro" id="IPR029057">
    <property type="entry name" value="PRTase-like"/>
</dbReference>
<dbReference type="Gene3D" id="3.20.20.70">
    <property type="entry name" value="Aldolase class I"/>
    <property type="match status" value="1"/>
</dbReference>
<keyword evidence="13" id="KW-0511">Multifunctional enzyme</keyword>
<comment type="pathway">
    <text evidence="2">Pyrimidine metabolism; UMP biosynthesis via de novo pathway; UMP from orotate: step 1/2.</text>
</comment>
<dbReference type="GO" id="GO:0004590">
    <property type="term" value="F:orotidine-5'-phosphate decarboxylase activity"/>
    <property type="evidence" value="ECO:0007669"/>
    <property type="project" value="UniProtKB-EC"/>
</dbReference>
<evidence type="ECO:0000256" key="6">
    <source>
        <dbReference type="ARBA" id="ARBA00012321"/>
    </source>
</evidence>
<keyword evidence="10" id="KW-0210">Decarboxylase</keyword>
<evidence type="ECO:0000256" key="4">
    <source>
        <dbReference type="ARBA" id="ARBA00009769"/>
    </source>
</evidence>
<evidence type="ECO:0000256" key="19">
    <source>
        <dbReference type="PIRSR" id="PIRSR614732-2"/>
    </source>
</evidence>
<evidence type="ECO:0000256" key="5">
    <source>
        <dbReference type="ARBA" id="ARBA00011971"/>
    </source>
</evidence>
<evidence type="ECO:0000256" key="10">
    <source>
        <dbReference type="ARBA" id="ARBA00022793"/>
    </source>
</evidence>
<proteinExistence type="inferred from homology"/>
<dbReference type="AlphaFoldDB" id="A0A8K0EP14"/>
<evidence type="ECO:0000256" key="13">
    <source>
        <dbReference type="ARBA" id="ARBA00023268"/>
    </source>
</evidence>
<dbReference type="FunFam" id="3.40.50.2020:FF:000025">
    <property type="entry name" value="Uridine monophosphate synthetase"/>
    <property type="match status" value="1"/>
</dbReference>
<organism evidence="21 22">
    <name type="scientific">Branchiostoma lanceolatum</name>
    <name type="common">Common lancelet</name>
    <name type="synonym">Amphioxus lanceolatum</name>
    <dbReference type="NCBI Taxonomy" id="7740"/>
    <lineage>
        <taxon>Eukaryota</taxon>
        <taxon>Metazoa</taxon>
        <taxon>Chordata</taxon>
        <taxon>Cephalochordata</taxon>
        <taxon>Leptocardii</taxon>
        <taxon>Amphioxiformes</taxon>
        <taxon>Branchiostomatidae</taxon>
        <taxon>Branchiostoma</taxon>
    </lineage>
</organism>
<dbReference type="Pfam" id="PF00215">
    <property type="entry name" value="OMPdecase"/>
    <property type="match status" value="1"/>
</dbReference>
<feature type="binding site" evidence="19">
    <location>
        <position position="279"/>
    </location>
    <ligand>
        <name>substrate</name>
    </ligand>
</feature>
<dbReference type="PANTHER" id="PTHR19278:SF9">
    <property type="entry name" value="URIDINE 5'-MONOPHOSPHATE SYNTHASE"/>
    <property type="match status" value="1"/>
</dbReference>
<keyword evidence="11" id="KW-0665">Pyrimidine biosynthesis</keyword>
<dbReference type="InterPro" id="IPR001754">
    <property type="entry name" value="OMPdeCOase_dom"/>
</dbReference>